<dbReference type="InterPro" id="IPR015946">
    <property type="entry name" value="KH_dom-like_a/b"/>
</dbReference>
<dbReference type="RefSeq" id="WP_316026336.1">
    <property type="nucleotide sequence ID" value="NZ_JAWDIO010000002.1"/>
</dbReference>
<dbReference type="HAMAP" id="MF_00003">
    <property type="entry name" value="RbfA"/>
    <property type="match status" value="1"/>
</dbReference>
<dbReference type="Gene3D" id="3.30.300.20">
    <property type="match status" value="1"/>
</dbReference>
<evidence type="ECO:0000313" key="4">
    <source>
        <dbReference type="EMBL" id="MDU0354757.1"/>
    </source>
</evidence>
<dbReference type="Pfam" id="PF02033">
    <property type="entry name" value="RBFA"/>
    <property type="match status" value="1"/>
</dbReference>
<feature type="region of interest" description="Disordered" evidence="3">
    <location>
        <begin position="121"/>
        <end position="142"/>
    </location>
</feature>
<dbReference type="NCBIfam" id="TIGR00082">
    <property type="entry name" value="rbfA"/>
    <property type="match status" value="1"/>
</dbReference>
<dbReference type="EMBL" id="JAWDIO010000002">
    <property type="protein sequence ID" value="MDU0354757.1"/>
    <property type="molecule type" value="Genomic_DNA"/>
</dbReference>
<evidence type="ECO:0000256" key="3">
    <source>
        <dbReference type="SAM" id="MobiDB-lite"/>
    </source>
</evidence>
<name>A0ABU3SXL5_9ALTE</name>
<comment type="subcellular location">
    <subcellularLocation>
        <location evidence="2">Cytoplasm</location>
    </subcellularLocation>
</comment>
<protein>
    <recommendedName>
        <fullName evidence="2">Ribosome-binding factor A</fullName>
    </recommendedName>
</protein>
<dbReference type="InterPro" id="IPR023799">
    <property type="entry name" value="RbfA_dom_sf"/>
</dbReference>
<evidence type="ECO:0000256" key="2">
    <source>
        <dbReference type="HAMAP-Rule" id="MF_00003"/>
    </source>
</evidence>
<dbReference type="PANTHER" id="PTHR33515:SF1">
    <property type="entry name" value="RIBOSOME-BINDING FACTOR A, CHLOROPLASTIC-RELATED"/>
    <property type="match status" value="1"/>
</dbReference>
<comment type="subunit">
    <text evidence="2">Monomer. Binds 30S ribosomal subunits, but not 50S ribosomal subunits or 70S ribosomes.</text>
</comment>
<comment type="caution">
    <text evidence="4">The sequence shown here is derived from an EMBL/GenBank/DDBJ whole genome shotgun (WGS) entry which is preliminary data.</text>
</comment>
<reference evidence="4 5" key="1">
    <citation type="submission" date="2023-10" db="EMBL/GenBank/DDBJ databases">
        <title>Glaciecola aquimarina strain GGW-M5 nov., isolated from a coastal seawater.</title>
        <authorList>
            <person name="Bayburt H."/>
            <person name="Kim J.M."/>
            <person name="Choi B.J."/>
            <person name="Jeon C.O."/>
        </authorList>
    </citation>
    <scope>NUCLEOTIDE SEQUENCE [LARGE SCALE GENOMIC DNA]</scope>
    <source>
        <strain evidence="4 5">KCTC 32108</strain>
    </source>
</reference>
<dbReference type="Proteomes" id="UP001247805">
    <property type="component" value="Unassembled WGS sequence"/>
</dbReference>
<dbReference type="PROSITE" id="PS01319">
    <property type="entry name" value="RBFA"/>
    <property type="match status" value="1"/>
</dbReference>
<feature type="compositionally biased region" description="Basic and acidic residues" evidence="3">
    <location>
        <begin position="132"/>
        <end position="142"/>
    </location>
</feature>
<accession>A0ABU3SXL5</accession>
<dbReference type="SUPFAM" id="SSF89919">
    <property type="entry name" value="Ribosome-binding factor A, RbfA"/>
    <property type="match status" value="1"/>
</dbReference>
<gene>
    <name evidence="2 4" type="primary">rbfA</name>
    <name evidence="4" type="ORF">RS130_13270</name>
</gene>
<evidence type="ECO:0000256" key="1">
    <source>
        <dbReference type="ARBA" id="ARBA00022517"/>
    </source>
</evidence>
<dbReference type="PANTHER" id="PTHR33515">
    <property type="entry name" value="RIBOSOME-BINDING FACTOR A, CHLOROPLASTIC-RELATED"/>
    <property type="match status" value="1"/>
</dbReference>
<dbReference type="InterPro" id="IPR020053">
    <property type="entry name" value="Ribosome-bd_factorA_CS"/>
</dbReference>
<organism evidence="4 5">
    <name type="scientific">Paraglaciecola aquimarina</name>
    <dbReference type="NCBI Taxonomy" id="1235557"/>
    <lineage>
        <taxon>Bacteria</taxon>
        <taxon>Pseudomonadati</taxon>
        <taxon>Pseudomonadota</taxon>
        <taxon>Gammaproteobacteria</taxon>
        <taxon>Alteromonadales</taxon>
        <taxon>Alteromonadaceae</taxon>
        <taxon>Paraglaciecola</taxon>
    </lineage>
</organism>
<dbReference type="InterPro" id="IPR000238">
    <property type="entry name" value="RbfA"/>
</dbReference>
<proteinExistence type="inferred from homology"/>
<evidence type="ECO:0000313" key="5">
    <source>
        <dbReference type="Proteomes" id="UP001247805"/>
    </source>
</evidence>
<keyword evidence="2" id="KW-0963">Cytoplasm</keyword>
<comment type="similarity">
    <text evidence="2">Belongs to the RbfA family.</text>
</comment>
<sequence length="142" mass="16130">MAREFSRTDRVGQQIHKEIASILQNEFKNRDPRLGMVTVSAVEVSRDLAYAKIFVTFFENDEEQIKNYLEILQDNKGFIRTLLASRMRMRAVPAVKFVRDGSLAEGIRIANLVDDTISKDAERAKRAGQSAEPKEADKPSDE</sequence>
<comment type="function">
    <text evidence="2">One of several proteins that assist in the late maturation steps of the functional core of the 30S ribosomal subunit. Associates with free 30S ribosomal subunits (but not with 30S subunits that are part of 70S ribosomes or polysomes). Required for efficient processing of 16S rRNA. May interact with the 5'-terminal helix region of 16S rRNA.</text>
</comment>
<keyword evidence="5" id="KW-1185">Reference proteome</keyword>
<keyword evidence="1 2" id="KW-0690">Ribosome biogenesis</keyword>